<accession>A0A438HX08</accession>
<reference evidence="3 4" key="1">
    <citation type="journal article" date="2018" name="PLoS Genet.">
        <title>Population sequencing reveals clonal diversity and ancestral inbreeding in the grapevine cultivar Chardonnay.</title>
        <authorList>
            <person name="Roach M.J."/>
            <person name="Johnson D.L."/>
            <person name="Bohlmann J."/>
            <person name="van Vuuren H.J."/>
            <person name="Jones S.J."/>
            <person name="Pretorius I.S."/>
            <person name="Schmidt S.A."/>
            <person name="Borneman A.R."/>
        </authorList>
    </citation>
    <scope>NUCLEOTIDE SEQUENCE [LARGE SCALE GENOMIC DNA]</scope>
    <source>
        <strain evidence="4">cv. Chardonnay</strain>
        <tissue evidence="3">Leaf</tissue>
    </source>
</reference>
<dbReference type="Pfam" id="PF04520">
    <property type="entry name" value="Senescence_reg"/>
    <property type="match status" value="1"/>
</dbReference>
<feature type="compositionally biased region" description="Polar residues" evidence="2">
    <location>
        <begin position="1"/>
        <end position="24"/>
    </location>
</feature>
<gene>
    <name evidence="3" type="ORF">CK203_029355</name>
</gene>
<feature type="region of interest" description="Disordered" evidence="2">
    <location>
        <begin position="1"/>
        <end position="59"/>
    </location>
</feature>
<organism evidence="3 4">
    <name type="scientific">Vitis vinifera</name>
    <name type="common">Grape</name>
    <dbReference type="NCBI Taxonomy" id="29760"/>
    <lineage>
        <taxon>Eukaryota</taxon>
        <taxon>Viridiplantae</taxon>
        <taxon>Streptophyta</taxon>
        <taxon>Embryophyta</taxon>
        <taxon>Tracheophyta</taxon>
        <taxon>Spermatophyta</taxon>
        <taxon>Magnoliopsida</taxon>
        <taxon>eudicotyledons</taxon>
        <taxon>Gunneridae</taxon>
        <taxon>Pentapetalae</taxon>
        <taxon>rosids</taxon>
        <taxon>Vitales</taxon>
        <taxon>Vitaceae</taxon>
        <taxon>Viteae</taxon>
        <taxon>Vitis</taxon>
    </lineage>
</organism>
<dbReference type="PANTHER" id="PTHR33083">
    <property type="entry name" value="EXPRESSED PROTEIN"/>
    <property type="match status" value="1"/>
</dbReference>
<dbReference type="EMBL" id="QGNW01000168">
    <property type="protein sequence ID" value="RVW88988.1"/>
    <property type="molecule type" value="Genomic_DNA"/>
</dbReference>
<proteinExistence type="inferred from homology"/>
<comment type="similarity">
    <text evidence="1">Belongs to the senescence regulator S40 family.</text>
</comment>
<protein>
    <submittedName>
        <fullName evidence="3">Uncharacterized protein</fullName>
    </submittedName>
</protein>
<dbReference type="PANTHER" id="PTHR33083:SF123">
    <property type="entry name" value="EXPRESSED PROTEIN"/>
    <property type="match status" value="1"/>
</dbReference>
<feature type="compositionally biased region" description="Low complexity" evidence="2">
    <location>
        <begin position="109"/>
        <end position="118"/>
    </location>
</feature>
<evidence type="ECO:0000313" key="3">
    <source>
        <dbReference type="EMBL" id="RVW88988.1"/>
    </source>
</evidence>
<dbReference type="GO" id="GO:0010150">
    <property type="term" value="P:leaf senescence"/>
    <property type="evidence" value="ECO:0007669"/>
    <property type="project" value="UniProtKB-ARBA"/>
</dbReference>
<dbReference type="Proteomes" id="UP000288805">
    <property type="component" value="Unassembled WGS sequence"/>
</dbReference>
<feature type="compositionally biased region" description="Low complexity" evidence="2">
    <location>
        <begin position="36"/>
        <end position="58"/>
    </location>
</feature>
<evidence type="ECO:0000256" key="1">
    <source>
        <dbReference type="ARBA" id="ARBA00034773"/>
    </source>
</evidence>
<evidence type="ECO:0000256" key="2">
    <source>
        <dbReference type="SAM" id="MobiDB-lite"/>
    </source>
</evidence>
<evidence type="ECO:0000313" key="4">
    <source>
        <dbReference type="Proteomes" id="UP000288805"/>
    </source>
</evidence>
<feature type="region of interest" description="Disordered" evidence="2">
    <location>
        <begin position="82"/>
        <end position="125"/>
    </location>
</feature>
<comment type="caution">
    <text evidence="3">The sequence shown here is derived from an EMBL/GenBank/DDBJ whole genome shotgun (WGS) entry which is preliminary data.</text>
</comment>
<dbReference type="AlphaFoldDB" id="A0A438HX08"/>
<name>A0A438HX08_VITVI</name>
<dbReference type="InterPro" id="IPR007608">
    <property type="entry name" value="Senescence_reg_S40"/>
</dbReference>
<sequence length="279" mass="30208">MNFHSSSPTNRFLRQLKQPNSDSNPLELDESDVVWSPDSAGPNSPSPSPSTDSSPPSSLLLKFQPARLGLSSVLSDDRPTLLRRQSGLDPSFSATSAARTIPPVPIPRSGSSSGDSTGSGSGKFLMSAPVNVPAWPSNGVRRRRFDLEDSDDLEDDTKGEMLPPHEIVARSHVMTFSVVEGVGRTLKGRDLRRVRNAVFQKTELRALGIDHMEWRGLLSLSGFWDIEGNIYIDENLFNLSPPSMNNFGPAVQLQALYNIGEGLSSSSDSAADASSLHHP</sequence>